<feature type="chain" id="PRO_5031062560" description="Lipoprotein" evidence="2">
    <location>
        <begin position="24"/>
        <end position="124"/>
    </location>
</feature>
<evidence type="ECO:0000256" key="1">
    <source>
        <dbReference type="SAM" id="MobiDB-lite"/>
    </source>
</evidence>
<dbReference type="EMBL" id="CP045430">
    <property type="protein sequence ID" value="QPB85462.1"/>
    <property type="molecule type" value="Genomic_DNA"/>
</dbReference>
<accession>A0A7S7Z0J5</accession>
<feature type="compositionally biased region" description="Basic and acidic residues" evidence="1">
    <location>
        <begin position="96"/>
        <end position="112"/>
    </location>
</feature>
<evidence type="ECO:0008006" key="5">
    <source>
        <dbReference type="Google" id="ProtNLM"/>
    </source>
</evidence>
<dbReference type="PROSITE" id="PS51257">
    <property type="entry name" value="PROKAR_LIPOPROTEIN"/>
    <property type="match status" value="1"/>
</dbReference>
<dbReference type="Proteomes" id="UP000305729">
    <property type="component" value="Chromosome 2"/>
</dbReference>
<evidence type="ECO:0000256" key="2">
    <source>
        <dbReference type="SAM" id="SignalP"/>
    </source>
</evidence>
<feature type="compositionally biased region" description="Polar residues" evidence="1">
    <location>
        <begin position="113"/>
        <end position="124"/>
    </location>
</feature>
<proteinExistence type="predicted"/>
<evidence type="ECO:0000313" key="3">
    <source>
        <dbReference type="EMBL" id="QPB85462.1"/>
    </source>
</evidence>
<organism evidence="3 4">
    <name type="scientific">Pseudoalteromonas rubra</name>
    <dbReference type="NCBI Taxonomy" id="43658"/>
    <lineage>
        <taxon>Bacteria</taxon>
        <taxon>Pseudomonadati</taxon>
        <taxon>Pseudomonadota</taxon>
        <taxon>Gammaproteobacteria</taxon>
        <taxon>Alteromonadales</taxon>
        <taxon>Pseudoalteromonadaceae</taxon>
        <taxon>Pseudoalteromonas</taxon>
    </lineage>
</organism>
<dbReference type="AlphaFoldDB" id="A0A7S7Z0J5"/>
<reference evidence="3 4" key="1">
    <citation type="submission" date="2019-10" db="EMBL/GenBank/DDBJ databases">
        <title>Pseudoalteromonas rubra S4059.</title>
        <authorList>
            <person name="Paulsen S."/>
            <person name="Wang X."/>
        </authorList>
    </citation>
    <scope>NUCLEOTIDE SEQUENCE [LARGE SCALE GENOMIC DNA]</scope>
    <source>
        <strain evidence="3 4">S4059</strain>
    </source>
</reference>
<sequence>MTRLKSISGLWFLSIFFVGSCMFAPQETQYYDPKCKMMLQKKTLTSTQMHAVSQCRGDACALVLAGFGLVSAASLVVSGTIVIAANTISWLEKVKGCPDRSDPQSDSGERQTDLNTQPALSAVS</sequence>
<protein>
    <recommendedName>
        <fullName evidence="5">Lipoprotein</fullName>
    </recommendedName>
</protein>
<feature type="region of interest" description="Disordered" evidence="1">
    <location>
        <begin position="96"/>
        <end position="124"/>
    </location>
</feature>
<keyword evidence="2" id="KW-0732">Signal</keyword>
<name>A0A7S7Z0J5_9GAMM</name>
<gene>
    <name evidence="3" type="ORF">CWC22_020835</name>
</gene>
<evidence type="ECO:0000313" key="4">
    <source>
        <dbReference type="Proteomes" id="UP000305729"/>
    </source>
</evidence>
<feature type="signal peptide" evidence="2">
    <location>
        <begin position="1"/>
        <end position="23"/>
    </location>
</feature>
<dbReference type="RefSeq" id="WP_138539109.1">
    <property type="nucleotide sequence ID" value="NZ_CP045430.1"/>
</dbReference>